<keyword evidence="2" id="KW-1185">Reference proteome</keyword>
<evidence type="ECO:0000313" key="1">
    <source>
        <dbReference type="EMBL" id="TYR62713.1"/>
    </source>
</evidence>
<dbReference type="Proteomes" id="UP000323242">
    <property type="component" value="Unassembled WGS sequence"/>
</dbReference>
<organism evidence="1 2">
    <name type="scientific">Streptomyces parvus</name>
    <dbReference type="NCBI Taxonomy" id="66428"/>
    <lineage>
        <taxon>Bacteria</taxon>
        <taxon>Bacillati</taxon>
        <taxon>Actinomycetota</taxon>
        <taxon>Actinomycetes</taxon>
        <taxon>Kitasatosporales</taxon>
        <taxon>Streptomycetaceae</taxon>
        <taxon>Streptomyces</taxon>
    </lineage>
</organism>
<name>A0A5D4JGG4_9ACTN</name>
<protein>
    <submittedName>
        <fullName evidence="1">Lantibiotic dehydratase</fullName>
    </submittedName>
</protein>
<sequence>MNDSPWQLLPTFVVRTAGFPWHLVEQLGYEKSRRLATELTALEETATALGATAAPRSRLPRSAKSRLRNLRPLPADAPFPADWLEQWNEATGQLEHAAQQYAATVEAEAPEVLDAMTQMVSDPRFLDAVVCSSPAAYRELRKGLRGARLRRQAASYAQRFAAKCETMSFFGPINYGQVNPAQPQQATWNWDGYEAVPGRRAFTAARATHRIQEAILCDAAVVARLVPRRKTWLAVPGTGLTSRLVRSADGTATVAGLATALGAELPAAVAAFRVAVDRGLITHQWCPPATVADPVAWLSGRLAEQPDGLNPALRSLVRETGEVLERYPAAEPMDKIGLQTRITELLAGAVPADTQPLRQQDQPTVRSRFYNDRVIIHEAAVGTLDLTLGADAAHDLRHAVAPLLDLLAHDAELTRHQSNSVVAERLGAGRTPLLTAMKQCADLPYERSTWLPDRIREAVVAAPEGTSDLDLRDLDDLAGAPGGPEELKSPGAPVMCSVDVMIETAGLEDYRAGETSLVLGDIHDAALLTPWALQFHPDGGRLREERDDAISRVLGTQQAVTVIARRTTGLPPLEFPGLVLELGGTSERQDAPRIGLDALYVESDGQRATLRADGLDAPLMFHNGELDTAFHTAFALPRIRRPHLPRLPHVPRLRRDNVLLSRRRWTVDSAEVTAIGAASGDADRIRAAARLCAVRSLPDTFFAKSENERKPIYVDTASPSLLDCLIRLAATAKQLVLSEVTPGPATSWLHHGESRCAAELRCVYLRGAV</sequence>
<gene>
    <name evidence="1" type="ORF">FY004_18325</name>
</gene>
<proteinExistence type="predicted"/>
<dbReference type="RefSeq" id="WP_148903182.1">
    <property type="nucleotide sequence ID" value="NZ_VSZQ01000093.1"/>
</dbReference>
<comment type="caution">
    <text evidence="1">The sequence shown here is derived from an EMBL/GenBank/DDBJ whole genome shotgun (WGS) entry which is preliminary data.</text>
</comment>
<accession>A0A5D4JGG4</accession>
<reference evidence="1 2" key="1">
    <citation type="submission" date="2019-08" db="EMBL/GenBank/DDBJ databases">
        <title>Draft genome for granaticin producer strain Streptomyces parvus C05.</title>
        <authorList>
            <person name="Gonzalez-Pimentel J.L."/>
        </authorList>
    </citation>
    <scope>NUCLEOTIDE SEQUENCE [LARGE SCALE GENOMIC DNA]</scope>
    <source>
        <strain evidence="1 2">C05</strain>
    </source>
</reference>
<dbReference type="AlphaFoldDB" id="A0A5D4JGG4"/>
<dbReference type="EMBL" id="VSZQ01000093">
    <property type="protein sequence ID" value="TYR62713.1"/>
    <property type="molecule type" value="Genomic_DNA"/>
</dbReference>
<evidence type="ECO:0000313" key="2">
    <source>
        <dbReference type="Proteomes" id="UP000323242"/>
    </source>
</evidence>